<dbReference type="EMBL" id="FOUR01000001">
    <property type="protein sequence ID" value="SFM41567.1"/>
    <property type="molecule type" value="Genomic_DNA"/>
</dbReference>
<accession>A0A1I4QNF4</accession>
<reference evidence="2" key="1">
    <citation type="submission" date="2016-10" db="EMBL/GenBank/DDBJ databases">
        <authorList>
            <person name="Varghese N."/>
            <person name="Submissions S."/>
        </authorList>
    </citation>
    <scope>NUCLEOTIDE SEQUENCE [LARGE SCALE GENOMIC DNA]</scope>
    <source>
        <strain evidence="2">CGMCC 1.6775</strain>
    </source>
</reference>
<organism evidence="1 2">
    <name type="scientific">Marinobacter pelagius</name>
    <dbReference type="NCBI Taxonomy" id="379482"/>
    <lineage>
        <taxon>Bacteria</taxon>
        <taxon>Pseudomonadati</taxon>
        <taxon>Pseudomonadota</taxon>
        <taxon>Gammaproteobacteria</taxon>
        <taxon>Pseudomonadales</taxon>
        <taxon>Marinobacteraceae</taxon>
        <taxon>Marinobacter</taxon>
    </lineage>
</organism>
<gene>
    <name evidence="1" type="ORF">SAMN04487961_0185</name>
</gene>
<proteinExistence type="predicted"/>
<protein>
    <submittedName>
        <fullName evidence="1">Uncharacterized protein</fullName>
    </submittedName>
</protein>
<name>A0A1I4QNF4_9GAMM</name>
<sequence>MGRGSSFLAVLRGTSYQWAGMTLTQRANEKRRLHRLPYCSGGYMNDKYTIALPVFDEWLSSVVAPSGPALRDLGLRAVSPESRLSERQALEQFARYFKSEMHYDNVQYYANGHDNNCVGFLFTSSALDMCTDGQKSMPTRCMGGCCFRKIKDTWVLCWVWIHPFARKQGLLQKYWNCYFLETFGDFAIETPLSPSMESFLQKQQSKHRLVRLGSA</sequence>
<dbReference type="Proteomes" id="UP000199339">
    <property type="component" value="Unassembled WGS sequence"/>
</dbReference>
<evidence type="ECO:0000313" key="1">
    <source>
        <dbReference type="EMBL" id="SFM41567.1"/>
    </source>
</evidence>
<evidence type="ECO:0000313" key="2">
    <source>
        <dbReference type="Proteomes" id="UP000199339"/>
    </source>
</evidence>
<dbReference type="AlphaFoldDB" id="A0A1I4QNF4"/>
<keyword evidence="2" id="KW-1185">Reference proteome</keyword>